<dbReference type="KEGG" id="agv:OJF2_14720"/>
<accession>A0A5B9VZ81</accession>
<dbReference type="AlphaFoldDB" id="A0A5B9VZ81"/>
<dbReference type="PROSITE" id="PS51318">
    <property type="entry name" value="TAT"/>
    <property type="match status" value="1"/>
</dbReference>
<name>A0A5B9VZ81_9BACT</name>
<evidence type="ECO:0000256" key="1">
    <source>
        <dbReference type="SAM" id="MobiDB-lite"/>
    </source>
</evidence>
<evidence type="ECO:0000313" key="3">
    <source>
        <dbReference type="Proteomes" id="UP000324233"/>
    </source>
</evidence>
<dbReference type="EMBL" id="CP042997">
    <property type="protein sequence ID" value="QEH32980.1"/>
    <property type="molecule type" value="Genomic_DNA"/>
</dbReference>
<sequence>MAEHTDRRRFMSSAVLGAVGAGAMLSLEEKSLQAARDDGGRGRERHAPYRGESLPCGQVGELTISRLLLGGNLFGGWAHSRDLLYVSRLLREYNTDDRILDTLELAEHSGVNMIQVDPSCVEHIVRYRRERGGKMQMLVCLNVDPLDPAQVRGQVKQLVDLGVEALYGHGERTDHLTMNNQVDVIGRTIDLIKMAGVPAGVGSHSLQTPIACEKGGIANDFYVKTFHPDNYWSATPAERREEWCWYAGSSNDHERYHDNIFDLHPDRTEAFMKGVKKPWFAFKVMAAGAIPAQVGISHAFQHGADFVVAGMFDFQLAADVEIAVKALKRSRNRERPWFA</sequence>
<dbReference type="InterPro" id="IPR006311">
    <property type="entry name" value="TAT_signal"/>
</dbReference>
<reference evidence="2 3" key="1">
    <citation type="submission" date="2019-08" db="EMBL/GenBank/DDBJ databases">
        <title>Deep-cultivation of Planctomycetes and their phenomic and genomic characterization uncovers novel biology.</title>
        <authorList>
            <person name="Wiegand S."/>
            <person name="Jogler M."/>
            <person name="Boedeker C."/>
            <person name="Pinto D."/>
            <person name="Vollmers J."/>
            <person name="Rivas-Marin E."/>
            <person name="Kohn T."/>
            <person name="Peeters S.H."/>
            <person name="Heuer A."/>
            <person name="Rast P."/>
            <person name="Oberbeckmann S."/>
            <person name="Bunk B."/>
            <person name="Jeske O."/>
            <person name="Meyerdierks A."/>
            <person name="Storesund J.E."/>
            <person name="Kallscheuer N."/>
            <person name="Luecker S."/>
            <person name="Lage O.M."/>
            <person name="Pohl T."/>
            <person name="Merkel B.J."/>
            <person name="Hornburger P."/>
            <person name="Mueller R.-W."/>
            <person name="Bruemmer F."/>
            <person name="Labrenz M."/>
            <person name="Spormann A.M."/>
            <person name="Op den Camp H."/>
            <person name="Overmann J."/>
            <person name="Amann R."/>
            <person name="Jetten M.S.M."/>
            <person name="Mascher T."/>
            <person name="Medema M.H."/>
            <person name="Devos D.P."/>
            <person name="Kaster A.-K."/>
            <person name="Ovreas L."/>
            <person name="Rohde M."/>
            <person name="Galperin M.Y."/>
            <person name="Jogler C."/>
        </authorList>
    </citation>
    <scope>NUCLEOTIDE SEQUENCE [LARGE SCALE GENOMIC DNA]</scope>
    <source>
        <strain evidence="2 3">OJF2</strain>
    </source>
</reference>
<feature type="region of interest" description="Disordered" evidence="1">
    <location>
        <begin position="33"/>
        <end position="52"/>
    </location>
</feature>
<gene>
    <name evidence="2" type="ORF">OJF2_14720</name>
</gene>
<protein>
    <submittedName>
        <fullName evidence="2">Uncharacterized protein</fullName>
    </submittedName>
</protein>
<dbReference type="RefSeq" id="WP_210420446.1">
    <property type="nucleotide sequence ID" value="NZ_CP042997.1"/>
</dbReference>
<evidence type="ECO:0000313" key="2">
    <source>
        <dbReference type="EMBL" id="QEH32980.1"/>
    </source>
</evidence>
<dbReference type="Proteomes" id="UP000324233">
    <property type="component" value="Chromosome"/>
</dbReference>
<keyword evidence="3" id="KW-1185">Reference proteome</keyword>
<proteinExistence type="predicted"/>
<feature type="compositionally biased region" description="Basic and acidic residues" evidence="1">
    <location>
        <begin position="33"/>
        <end position="49"/>
    </location>
</feature>
<organism evidence="2 3">
    <name type="scientific">Aquisphaera giovannonii</name>
    <dbReference type="NCBI Taxonomy" id="406548"/>
    <lineage>
        <taxon>Bacteria</taxon>
        <taxon>Pseudomonadati</taxon>
        <taxon>Planctomycetota</taxon>
        <taxon>Planctomycetia</taxon>
        <taxon>Isosphaerales</taxon>
        <taxon>Isosphaeraceae</taxon>
        <taxon>Aquisphaera</taxon>
    </lineage>
</organism>